<evidence type="ECO:0000256" key="1">
    <source>
        <dbReference type="ARBA" id="ARBA00004168"/>
    </source>
</evidence>
<evidence type="ECO:0000313" key="9">
    <source>
        <dbReference type="EMBL" id="OKA42536.1"/>
    </source>
</evidence>
<dbReference type="RefSeq" id="WP_073516817.1">
    <property type="nucleotide sequence ID" value="NZ_MPOM01000002.1"/>
</dbReference>
<keyword evidence="4 7" id="KW-0732">Signal</keyword>
<organism evidence="9 10">
    <name type="scientific">Bacillus cereus</name>
    <dbReference type="NCBI Taxonomy" id="1396"/>
    <lineage>
        <taxon>Bacteria</taxon>
        <taxon>Bacillati</taxon>
        <taxon>Bacillota</taxon>
        <taxon>Bacilli</taxon>
        <taxon>Bacillales</taxon>
        <taxon>Bacillaceae</taxon>
        <taxon>Bacillus</taxon>
        <taxon>Bacillus cereus group</taxon>
    </lineage>
</organism>
<evidence type="ECO:0000256" key="4">
    <source>
        <dbReference type="ARBA" id="ARBA00022729"/>
    </source>
</evidence>
<feature type="chain" id="PRO_5030026157" evidence="7">
    <location>
        <begin position="26"/>
        <end position="114"/>
    </location>
</feature>
<dbReference type="EMBL" id="MPON01000001">
    <property type="protein sequence ID" value="OKA42536.1"/>
    <property type="molecule type" value="Genomic_DNA"/>
</dbReference>
<feature type="domain" description="Gram-positive cocci surface proteins LPxTG" evidence="8">
    <location>
        <begin position="70"/>
        <end position="109"/>
    </location>
</feature>
<evidence type="ECO:0000256" key="6">
    <source>
        <dbReference type="SAM" id="Phobius"/>
    </source>
</evidence>
<keyword evidence="3" id="KW-0964">Secreted</keyword>
<evidence type="ECO:0000256" key="7">
    <source>
        <dbReference type="SAM" id="SignalP"/>
    </source>
</evidence>
<keyword evidence="6" id="KW-0472">Membrane</keyword>
<dbReference type="InterPro" id="IPR019931">
    <property type="entry name" value="LPXTG_anchor"/>
</dbReference>
<dbReference type="AlphaFoldDB" id="A0A1C4F5Y1"/>
<evidence type="ECO:0000313" key="10">
    <source>
        <dbReference type="Proteomes" id="UP000186535"/>
    </source>
</evidence>
<dbReference type="Pfam" id="PF00746">
    <property type="entry name" value="Gram_pos_anchor"/>
    <property type="match status" value="1"/>
</dbReference>
<dbReference type="NCBIfam" id="TIGR01167">
    <property type="entry name" value="LPXTG_anchor"/>
    <property type="match status" value="1"/>
</dbReference>
<feature type="transmembrane region" description="Helical" evidence="6">
    <location>
        <begin position="87"/>
        <end position="103"/>
    </location>
</feature>
<protein>
    <submittedName>
        <fullName evidence="9">Cell wall anchor protein</fullName>
    </submittedName>
</protein>
<name>A0A1C4F5Y1_BACCE</name>
<evidence type="ECO:0000259" key="8">
    <source>
        <dbReference type="Pfam" id="PF00746"/>
    </source>
</evidence>
<keyword evidence="2" id="KW-0134">Cell wall</keyword>
<keyword evidence="5" id="KW-0572">Peptidoglycan-anchor</keyword>
<comment type="subcellular location">
    <subcellularLocation>
        <location evidence="1">Secreted</location>
        <location evidence="1">Cell wall</location>
        <topology evidence="1">Peptidoglycan-anchor</topology>
    </subcellularLocation>
</comment>
<gene>
    <name evidence="9" type="ORF">BJR07_11610</name>
</gene>
<evidence type="ECO:0000256" key="2">
    <source>
        <dbReference type="ARBA" id="ARBA00022512"/>
    </source>
</evidence>
<sequence length="114" mass="12693">MKKIASCIAITFICTPIIMLSAAHASSLNSKASITFSNSYTPVTSTDPTETKIKEETVDKNGTRIIKEKDKNGDKHLPKTGGQTRDFTPYIGLFSITLSLYVFKRIREKQVYSN</sequence>
<keyword evidence="6" id="KW-0812">Transmembrane</keyword>
<comment type="caution">
    <text evidence="9">The sequence shown here is derived from an EMBL/GenBank/DDBJ whole genome shotgun (WGS) entry which is preliminary data.</text>
</comment>
<feature type="signal peptide" evidence="7">
    <location>
        <begin position="1"/>
        <end position="25"/>
    </location>
</feature>
<reference evidence="9 10" key="1">
    <citation type="submission" date="2016-11" db="EMBL/GenBank/DDBJ databases">
        <title>Identification of Bacillus cereus isolated from egg-white.</title>
        <authorList>
            <person name="Soni A."/>
            <person name="Oey I."/>
            <person name="Silcock P."/>
            <person name="Bremer P."/>
        </authorList>
    </citation>
    <scope>NUCLEOTIDE SEQUENCE [LARGE SCALE GENOMIC DNA]</scope>
    <source>
        <strain evidence="9 10">NZAS03</strain>
    </source>
</reference>
<evidence type="ECO:0000256" key="3">
    <source>
        <dbReference type="ARBA" id="ARBA00022525"/>
    </source>
</evidence>
<evidence type="ECO:0000256" key="5">
    <source>
        <dbReference type="ARBA" id="ARBA00023088"/>
    </source>
</evidence>
<accession>A0A1C4F5Y1</accession>
<keyword evidence="6" id="KW-1133">Transmembrane helix</keyword>
<dbReference type="Proteomes" id="UP000186535">
    <property type="component" value="Unassembled WGS sequence"/>
</dbReference>
<proteinExistence type="predicted"/>